<organism evidence="2 3">
    <name type="scientific">Pectobacterium araliae</name>
    <dbReference type="NCBI Taxonomy" id="3073862"/>
    <lineage>
        <taxon>Bacteria</taxon>
        <taxon>Pseudomonadati</taxon>
        <taxon>Pseudomonadota</taxon>
        <taxon>Gammaproteobacteria</taxon>
        <taxon>Enterobacterales</taxon>
        <taxon>Pectobacteriaceae</taxon>
        <taxon>Pectobacterium</taxon>
    </lineage>
</organism>
<evidence type="ECO:0000313" key="2">
    <source>
        <dbReference type="EMBL" id="BES85381.1"/>
    </source>
</evidence>
<keyword evidence="3" id="KW-1185">Reference proteome</keyword>
<gene>
    <name evidence="2" type="ORF">PEC302110_24780</name>
</gene>
<feature type="region of interest" description="Disordered" evidence="1">
    <location>
        <begin position="26"/>
        <end position="55"/>
    </location>
</feature>
<feature type="compositionally biased region" description="Acidic residues" evidence="1">
    <location>
        <begin position="28"/>
        <end position="55"/>
    </location>
</feature>
<accession>A0AAN0MLL0</accession>
<dbReference type="KEGG" id="parl:PEC302110_24780"/>
<dbReference type="Proteomes" id="UP001377830">
    <property type="component" value="Chromosome"/>
</dbReference>
<name>A0AAN0MLL0_9GAMM</name>
<dbReference type="AlphaFoldDB" id="A0AAN0MLL0"/>
<proteinExistence type="predicted"/>
<reference evidence="3" key="1">
    <citation type="journal article" date="2024" name="Int. J. Syst. Evol. Microbiol.">
        <title>Pectobacterium araliae sp. nov., a pathogen causing bacterial soft rot of Japanese angelica tree in Japan.</title>
        <authorList>
            <person name="Sawada H."/>
            <person name="Someya N."/>
            <person name="Morohoshi T."/>
            <person name="Ono M."/>
            <person name="Satou M."/>
        </authorList>
    </citation>
    <scope>NUCLEOTIDE SEQUENCE [LARGE SCALE GENOMIC DNA]</scope>
    <source>
        <strain evidence="3">MAFF 302110</strain>
    </source>
</reference>
<dbReference type="EMBL" id="AP028908">
    <property type="protein sequence ID" value="BES85381.1"/>
    <property type="molecule type" value="Genomic_DNA"/>
</dbReference>
<sequence>MEVLVFWLVPDLEELTEFPVSGRSALVEGEDAAGEDGDDVTPELLLPEDEPLLRG</sequence>
<evidence type="ECO:0000313" key="3">
    <source>
        <dbReference type="Proteomes" id="UP001377830"/>
    </source>
</evidence>
<protein>
    <submittedName>
        <fullName evidence="2">Uncharacterized protein</fullName>
    </submittedName>
</protein>
<evidence type="ECO:0000256" key="1">
    <source>
        <dbReference type="SAM" id="MobiDB-lite"/>
    </source>
</evidence>